<dbReference type="FunFam" id="3.90.640.10:FF:000004">
    <property type="entry name" value="Heat shock 70 kDa protein 4"/>
    <property type="match status" value="1"/>
</dbReference>
<proteinExistence type="inferred from homology"/>
<dbReference type="InterPro" id="IPR029048">
    <property type="entry name" value="HSP70_C_sf"/>
</dbReference>
<comment type="subunit">
    <text evidence="11">Interacts with HSPA8/HSC70. Interacts with HSPA1A (via NBD) and HSPA1B (via NBD).</text>
</comment>
<dbReference type="FunFam" id="1.20.1270.10:FF:000002">
    <property type="entry name" value="Heat shock 70 kDa protein 4"/>
    <property type="match status" value="1"/>
</dbReference>
<comment type="subcellular location">
    <subcellularLocation>
        <location evidence="1">Cytoplasm</location>
    </subcellularLocation>
</comment>
<reference evidence="12" key="2">
    <citation type="submission" date="2014-03" db="UniProtKB">
        <authorList>
            <consortium name="Ensembl"/>
        </authorList>
    </citation>
    <scope>IDENTIFICATION</scope>
    <source>
        <strain evidence="12">Tuebingen</strain>
    </source>
</reference>
<dbReference type="KEGG" id="dre:557824"/>
<dbReference type="Bgee" id="ENSDARG00000019874">
    <property type="expression patterns" value="Expressed in swim bladder and 18 other cell types or tissues"/>
</dbReference>
<dbReference type="InterPro" id="IPR018181">
    <property type="entry name" value="Heat_shock_70_CS"/>
</dbReference>
<evidence type="ECO:0000256" key="10">
    <source>
        <dbReference type="ARBA" id="ARBA00033129"/>
    </source>
</evidence>
<dbReference type="OMA" id="YFYRHKL"/>
<dbReference type="InterPro" id="IPR013126">
    <property type="entry name" value="Hsp_70_fam"/>
</dbReference>
<dbReference type="GO" id="GO:0000774">
    <property type="term" value="F:adenyl-nucleotide exchange factor activity"/>
    <property type="evidence" value="ECO:0000318"/>
    <property type="project" value="GO_Central"/>
</dbReference>
<dbReference type="Pfam" id="PF00012">
    <property type="entry name" value="HSP70"/>
    <property type="match status" value="1"/>
</dbReference>
<dbReference type="GeneTree" id="ENSGT00940000159635"/>
<dbReference type="InterPro" id="IPR029047">
    <property type="entry name" value="HSP70_peptide-bd_sf"/>
</dbReference>
<dbReference type="Gene3D" id="3.90.640.10">
    <property type="entry name" value="Actin, Chain A, domain 4"/>
    <property type="match status" value="1"/>
</dbReference>
<dbReference type="GeneID" id="557824"/>
<dbReference type="FunFam" id="3.30.420.40:FF:000495">
    <property type="entry name" value="Heat shock protein 4b"/>
    <property type="match status" value="1"/>
</dbReference>
<dbReference type="InterPro" id="IPR043129">
    <property type="entry name" value="ATPase_NBD"/>
</dbReference>
<dbReference type="OrthoDB" id="434160at2759"/>
<dbReference type="Gene3D" id="3.30.420.40">
    <property type="match status" value="2"/>
</dbReference>
<keyword evidence="8" id="KW-0007">Acetylation</keyword>
<dbReference type="GO" id="GO:0140662">
    <property type="term" value="F:ATP-dependent protein folding chaperone"/>
    <property type="evidence" value="ECO:0007669"/>
    <property type="project" value="InterPro"/>
</dbReference>
<dbReference type="GO" id="GO:0005634">
    <property type="term" value="C:nucleus"/>
    <property type="evidence" value="ECO:0000318"/>
    <property type="project" value="GO_Central"/>
</dbReference>
<dbReference type="GO" id="GO:0005829">
    <property type="term" value="C:cytosol"/>
    <property type="evidence" value="ECO:0000318"/>
    <property type="project" value="GO_Central"/>
</dbReference>
<evidence type="ECO:0000256" key="2">
    <source>
        <dbReference type="ARBA" id="ARBA00007381"/>
    </source>
</evidence>
<dbReference type="SUPFAM" id="SSF100934">
    <property type="entry name" value="Heat shock protein 70kD (HSP70), C-terminal subdomain"/>
    <property type="match status" value="2"/>
</dbReference>
<keyword evidence="9" id="KW-0346">Stress response</keyword>
<name>X1WFG5_DANRE</name>
<dbReference type="GO" id="GO:0005524">
    <property type="term" value="F:ATP binding"/>
    <property type="evidence" value="ECO:0007669"/>
    <property type="project" value="UniProtKB-KW"/>
</dbReference>
<dbReference type="GO" id="GO:0006457">
    <property type="term" value="P:protein folding"/>
    <property type="evidence" value="ECO:0000318"/>
    <property type="project" value="GO_Central"/>
</dbReference>
<protein>
    <recommendedName>
        <fullName evidence="3">Heat shock protein 105 kDa</fullName>
    </recommendedName>
    <alternativeName>
        <fullName evidence="10">Heat shock 110 kDa protein</fullName>
    </alternativeName>
</protein>
<gene>
    <name evidence="12 13" type="primary">hsph1</name>
</gene>
<evidence type="ECO:0000256" key="6">
    <source>
        <dbReference type="ARBA" id="ARBA00022741"/>
    </source>
</evidence>
<dbReference type="Gene3D" id="3.30.30.30">
    <property type="match status" value="1"/>
</dbReference>
<dbReference type="CDD" id="cd11739">
    <property type="entry name" value="ASKHA_NBD_HSP70_HSPH1"/>
    <property type="match status" value="1"/>
</dbReference>
<dbReference type="STRING" id="7955.ENSDARP00000128969"/>
<dbReference type="PANTHER" id="PTHR45639:SF2">
    <property type="entry name" value="HEAT SHOCK PROTEIN 105 KDA"/>
    <property type="match status" value="1"/>
</dbReference>
<evidence type="ECO:0000256" key="4">
    <source>
        <dbReference type="ARBA" id="ARBA00022490"/>
    </source>
</evidence>
<dbReference type="PRINTS" id="PR00301">
    <property type="entry name" value="HEATSHOCK70"/>
</dbReference>
<dbReference type="PANTHER" id="PTHR45639">
    <property type="entry name" value="HSC70CB, ISOFORM G-RELATED"/>
    <property type="match status" value="1"/>
</dbReference>
<evidence type="ECO:0000256" key="9">
    <source>
        <dbReference type="ARBA" id="ARBA00023016"/>
    </source>
</evidence>
<dbReference type="FunFam" id="3.30.30.30:FF:000002">
    <property type="entry name" value="Heat shock 70 kDa protein 4"/>
    <property type="match status" value="1"/>
</dbReference>
<dbReference type="AlphaFoldDB" id="X1WFG5"/>
<evidence type="ECO:0000256" key="3">
    <source>
        <dbReference type="ARBA" id="ARBA00016693"/>
    </source>
</evidence>
<dbReference type="Gene3D" id="2.60.34.10">
    <property type="entry name" value="Substrate Binding Domain Of DNAk, Chain A, domain 1"/>
    <property type="match status" value="1"/>
</dbReference>
<keyword evidence="4" id="KW-0963">Cytoplasm</keyword>
<reference evidence="12" key="1">
    <citation type="journal article" date="2013" name="Nature">
        <title>The zebrafish reference genome sequence and its relationship to the human genome.</title>
        <authorList>
            <consortium name="Genome Reference Consortium Zebrafish"/>
            <person name="Howe K."/>
            <person name="Clark M.D."/>
            <person name="Torroja C.F."/>
            <person name="Torrance J."/>
            <person name="Berthelot C."/>
            <person name="Muffato M."/>
            <person name="Collins J.E."/>
            <person name="Humphray S."/>
            <person name="McLaren K."/>
            <person name="Matthews L."/>
            <person name="McLaren S."/>
            <person name="Sealy I."/>
            <person name="Caccamo M."/>
            <person name="Churcher C."/>
            <person name="Scott C."/>
            <person name="Barrett J.C."/>
            <person name="Koch R."/>
            <person name="Rauch G.J."/>
            <person name="White S."/>
            <person name="Chow W."/>
            <person name="Kilian B."/>
            <person name="Quintais L.T."/>
            <person name="Guerra-Assuncao J.A."/>
            <person name="Zhou Y."/>
            <person name="Gu Y."/>
            <person name="Yen J."/>
            <person name="Vogel J.H."/>
            <person name="Eyre T."/>
            <person name="Redmond S."/>
            <person name="Banerjee R."/>
            <person name="Chi J."/>
            <person name="Fu B."/>
            <person name="Langley E."/>
            <person name="Maguire S.F."/>
            <person name="Laird G.K."/>
            <person name="Lloyd D."/>
            <person name="Kenyon E."/>
            <person name="Donaldson S."/>
            <person name="Sehra H."/>
            <person name="Almeida-King J."/>
            <person name="Loveland J."/>
            <person name="Trevanion S."/>
            <person name="Jones M."/>
            <person name="Quail M."/>
            <person name="Willey D."/>
            <person name="Hunt A."/>
            <person name="Burton J."/>
            <person name="Sims S."/>
            <person name="McLay K."/>
            <person name="Plumb B."/>
            <person name="Davis J."/>
            <person name="Clee C."/>
            <person name="Oliver K."/>
            <person name="Clark R."/>
            <person name="Riddle C."/>
            <person name="Elliot D."/>
            <person name="Eliott D."/>
            <person name="Threadgold G."/>
            <person name="Harden G."/>
            <person name="Ware D."/>
            <person name="Begum S."/>
            <person name="Mortimore B."/>
            <person name="Mortimer B."/>
            <person name="Kerry G."/>
            <person name="Heath P."/>
            <person name="Phillimore B."/>
            <person name="Tracey A."/>
            <person name="Corby N."/>
            <person name="Dunn M."/>
            <person name="Johnson C."/>
            <person name="Wood J."/>
            <person name="Clark S."/>
            <person name="Pelan S."/>
            <person name="Griffiths G."/>
            <person name="Smith M."/>
            <person name="Glithero R."/>
            <person name="Howden P."/>
            <person name="Barker N."/>
            <person name="Lloyd C."/>
            <person name="Stevens C."/>
            <person name="Harley J."/>
            <person name="Holt K."/>
            <person name="Panagiotidis G."/>
            <person name="Lovell J."/>
            <person name="Beasley H."/>
            <person name="Henderson C."/>
            <person name="Gordon D."/>
            <person name="Auger K."/>
            <person name="Wright D."/>
            <person name="Collins J."/>
            <person name="Raisen C."/>
            <person name="Dyer L."/>
            <person name="Leung K."/>
            <person name="Robertson L."/>
            <person name="Ambridge K."/>
            <person name="Leongamornlert D."/>
            <person name="McGuire S."/>
            <person name="Gilderthorp R."/>
            <person name="Griffiths C."/>
            <person name="Manthravadi D."/>
            <person name="Nichol S."/>
            <person name="Barker G."/>
            <person name="Whitehead S."/>
            <person name="Kay M."/>
            <person name="Brown J."/>
            <person name="Murnane C."/>
            <person name="Gray E."/>
            <person name="Humphries M."/>
            <person name="Sycamore N."/>
            <person name="Barker D."/>
            <person name="Saunders D."/>
            <person name="Wallis J."/>
            <person name="Babbage A."/>
            <person name="Hammond S."/>
            <person name="Mashreghi-Mohammadi M."/>
            <person name="Barr L."/>
            <person name="Martin S."/>
            <person name="Wray P."/>
            <person name="Ellington A."/>
            <person name="Matthews N."/>
            <person name="Ellwood M."/>
            <person name="Woodmansey R."/>
            <person name="Clark G."/>
            <person name="Cooper J."/>
            <person name="Cooper J."/>
            <person name="Tromans A."/>
            <person name="Grafham D."/>
            <person name="Skuce C."/>
            <person name="Pandian R."/>
            <person name="Andrews R."/>
            <person name="Harrison E."/>
            <person name="Kimberley A."/>
            <person name="Garnett J."/>
            <person name="Fosker N."/>
            <person name="Hall R."/>
            <person name="Garner P."/>
            <person name="Kelly D."/>
            <person name="Bird C."/>
            <person name="Palmer S."/>
            <person name="Gehring I."/>
            <person name="Berger A."/>
            <person name="Dooley C.M."/>
            <person name="Ersan-Urun Z."/>
            <person name="Eser C."/>
            <person name="Geiger H."/>
            <person name="Geisler M."/>
            <person name="Karotki L."/>
            <person name="Kirn A."/>
            <person name="Konantz J."/>
            <person name="Konantz M."/>
            <person name="Oberlander M."/>
            <person name="Rudolph-Geiger S."/>
            <person name="Teucke M."/>
            <person name="Lanz C."/>
            <person name="Raddatz G."/>
            <person name="Osoegawa K."/>
            <person name="Zhu B."/>
            <person name="Rapp A."/>
            <person name="Widaa S."/>
            <person name="Langford C."/>
            <person name="Yang F."/>
            <person name="Schuster S.C."/>
            <person name="Carter N.P."/>
            <person name="Harrow J."/>
            <person name="Ning Z."/>
            <person name="Herrero J."/>
            <person name="Searle S.M."/>
            <person name="Enright A."/>
            <person name="Geisler R."/>
            <person name="Plasterk R.H."/>
            <person name="Lee C."/>
            <person name="Westerfield M."/>
            <person name="de Jong P.J."/>
            <person name="Zon L.I."/>
            <person name="Postlethwait J.H."/>
            <person name="Nusslein-Volhard C."/>
            <person name="Hubbard T.J."/>
            <person name="Roest Crollius H."/>
            <person name="Rogers J."/>
            <person name="Stemple D.L."/>
        </authorList>
    </citation>
    <scope>NUCLEOTIDE SEQUENCE [LARGE SCALE GENOMIC DNA]</scope>
    <source>
        <strain evidence="12">Tuebingen</strain>
    </source>
</reference>
<comment type="similarity">
    <text evidence="2">Belongs to the heat shock protein 70 family.</text>
</comment>
<keyword evidence="7" id="KW-0067">ATP-binding</keyword>
<dbReference type="SUPFAM" id="SSF53067">
    <property type="entry name" value="Actin-like ATPase domain"/>
    <property type="match status" value="2"/>
</dbReference>
<dbReference type="PROSITE" id="PS00329">
    <property type="entry name" value="HSP70_2"/>
    <property type="match status" value="1"/>
</dbReference>
<evidence type="ECO:0000313" key="13">
    <source>
        <dbReference type="ZFIN" id="ZDB-GENE-120410-4"/>
    </source>
</evidence>
<accession>X1WFG5</accession>
<evidence type="ECO:0000256" key="5">
    <source>
        <dbReference type="ARBA" id="ARBA00022553"/>
    </source>
</evidence>
<keyword evidence="5" id="KW-0597">Phosphoprotein</keyword>
<keyword evidence="6" id="KW-0547">Nucleotide-binding</keyword>
<dbReference type="InterPro" id="IPR042053">
    <property type="entry name" value="HSPH1_NBD"/>
</dbReference>
<evidence type="ECO:0000256" key="1">
    <source>
        <dbReference type="ARBA" id="ARBA00004496"/>
    </source>
</evidence>
<dbReference type="CTD" id="10808"/>
<dbReference type="EMBL" id="AL929092">
    <property type="status" value="NOT_ANNOTATED_CDS"/>
    <property type="molecule type" value="Genomic_DNA"/>
</dbReference>
<evidence type="ECO:0000256" key="8">
    <source>
        <dbReference type="ARBA" id="ARBA00022990"/>
    </source>
</evidence>
<dbReference type="AGR" id="ZFIN:ZDB-GENE-120410-4"/>
<dbReference type="Ensembl" id="ENSDART00000153598.3">
    <property type="protein sequence ID" value="ENSDARP00000128969.1"/>
    <property type="gene ID" value="ENSDARG00000019874.10"/>
</dbReference>
<dbReference type="FunCoup" id="X1WFG5">
    <property type="interactions" value="1992"/>
</dbReference>
<dbReference type="PROSITE" id="PS01036">
    <property type="entry name" value="HSP70_3"/>
    <property type="match status" value="1"/>
</dbReference>
<dbReference type="RefSeq" id="XP_001919957.3">
    <property type="nucleotide sequence ID" value="XM_001919922.8"/>
</dbReference>
<sequence>MLPMETEVSGKFTETTYKWVPRPKIAYALWIICPFMTDAYTHGFVCPSDLSTLLAVPSRVRDMAVVGFDVGFQNCCIAVVKSGGIETVSNEFTDRCTPSVISFGSKNRAIGNAAKNQMITNPSSTVFHFKRLHSRLYHDKVVQAEKANLPYDLVPLNDGKVGVQVMYLDQEHHFSIEQISAMLLTKLKDIAEANLQKKVLECVISIPSFFTDSERRSVLDAAKIAGLNCLKLMNDSTAVALNYGIYKEDLPGSDENPKIVAFVDLGHSAFQVSICAFNRGKVKVLSTAFDPYLGGKDFDQRLVDHFCAEFKSKYMMDVKSKTRALLRLTQECEKLKKLMSSNSTELSLNIECFIDDKDVCGRMNRAKFEEMCADLIERVKFTLMKAVEQAGVRLQDISAVEIVGGATRIPAVKAQISSFFRRDVSTTLNADEAVARGCALQCAMLSPAFRVREFSITDVIPFPISLSWSSEADEGKSCHEIFSRNHPCPSAKMITFYRNKPFILEAFYSDKSSLPFPEAKIGEYKVQNIQPQENREKAKVKVKVEVNRSGVVSVSSAAVVLRVRSDESEITEINEDVDSHDASDDTDVQDKTEEVNIELSVNKENLPTAQCPPMEKEQNQRETLSMNGEVNSHPPHAKKAKMKVKHVVLPMEETFNQQLPKDRLSAYTEQENKMIQQDRQEKERNNAKNAVEENVYYFRHKLEGSYQTFLNAQEHQAFSELLNGTENWLYDEGADQDKQTYINRLAEIHKLGLPVENRYRESIRRPRMFEELSAKIQSYMTIVEDYKNGSESYCHIDAMDMDKVRVCVKDTQVWMTNIQDSQDKLTPDQEPAIHSTQIQKKLQTLNNVCGEIVSKPKPRVDSPMDDTIQPERLHKHKSPEDVTMDYTDFVQNERKNNHVNI</sequence>
<dbReference type="eggNOG" id="KOG0103">
    <property type="taxonomic scope" value="Eukaryota"/>
</dbReference>
<dbReference type="ZFIN" id="ZDB-GENE-120410-4">
    <property type="gene designation" value="hsph1"/>
</dbReference>
<dbReference type="PaxDb" id="7955-ENSDARP00000128969"/>
<evidence type="ECO:0000313" key="12">
    <source>
        <dbReference type="Ensembl" id="ENSDARP00000128969"/>
    </source>
</evidence>
<dbReference type="SMR" id="X1WFG5"/>
<dbReference type="SUPFAM" id="SSF100920">
    <property type="entry name" value="Heat shock protein 70kD (HSP70), peptide-binding domain"/>
    <property type="match status" value="1"/>
</dbReference>
<dbReference type="Gene3D" id="1.20.1270.10">
    <property type="match status" value="1"/>
</dbReference>
<evidence type="ECO:0000256" key="7">
    <source>
        <dbReference type="ARBA" id="ARBA00022840"/>
    </source>
</evidence>
<organism evidence="12">
    <name type="scientific">Danio rerio</name>
    <name type="common">Zebrafish</name>
    <name type="synonym">Brachydanio rerio</name>
    <dbReference type="NCBI Taxonomy" id="7955"/>
    <lineage>
        <taxon>Eukaryota</taxon>
        <taxon>Metazoa</taxon>
        <taxon>Chordata</taxon>
        <taxon>Craniata</taxon>
        <taxon>Vertebrata</taxon>
        <taxon>Euteleostomi</taxon>
        <taxon>Actinopterygii</taxon>
        <taxon>Neopterygii</taxon>
        <taxon>Teleostei</taxon>
        <taxon>Ostariophysi</taxon>
        <taxon>Cypriniformes</taxon>
        <taxon>Danionidae</taxon>
        <taxon>Danioninae</taxon>
        <taxon>Danio</taxon>
    </lineage>
</organism>
<evidence type="ECO:0000256" key="11">
    <source>
        <dbReference type="ARBA" id="ARBA00046487"/>
    </source>
</evidence>
<accession>A0A8M1QKD3</accession>
<dbReference type="FunFam" id="3.30.420.40:FF:000171">
    <property type="entry name" value="Heat shock 70 kDa protein 4"/>
    <property type="match status" value="1"/>
</dbReference>